<sequence>MKEKIDRALILAARHELRIRAARQSLSNFVLETTPGYQMGWVHREICDELDGFLQDVADKKSPRLIICMPPRSGKLCADSTPVLTTKGWRTHGELKVGDEVFSPSGKPVRVIAIGPKNIASHEVEVSTGERFAVHLDHEWTIYSRPQAKYKTVETRCLIEPSPRTGKPISLTTGLMGKRGGRYLYQIDRVNPLQFEEVQHILPPYCLGVWLGDGTSSSPRINMTPLDAMVVKDAFEKLGVPITGEWEHSTTGVVTFSFASGVPRRRNKFSADMKRLRLFDGKYVPDEYKFDSESNLRELIAGLMDTDGTFVNGRYVFSTVSEKLALDVAEVIRLIGETAHIRKIDPTTSTSGIVGKRSVYTVSFFPTKSIPCRLMRKKTTRVRKEKRHAIVAVKQLESPKIGNCIQVDSEDGLYVIGKTFVATHNSEIVSRSFPAYAFGLYPDLQIIATSYSADLTQRFSRDVQRKIDDPKYAEIFPETSLNSKNVKTSFGSFIRTAELFEIVGHKGAYRAAGVGGGITGMGADCLVIDDAIKDRRDANSATIREALWDWYTSTAYTRLSPGGGVIVMCTRWHPIKDDTPVLTLAGWKRHGDLQVGDRVFGMDGRPVEVTHVCEPVWCDVAVETRTETVICGSKHLWPVKSRPTHNYVLKEAGNLLDDRQRTLPRPDPLDFGENEPLPIDPYWFGLWLGDGSKSGPDIRCGHAYTAHCESTPYSFTRYTDKVGNYCYRYRHQGLRGKLVKLGVLFNKHIPRCYLHASIEDRLALLAGLIDSDGDKTNNIQRFANSDERLYSDVKDLVSSLGMLCNNREVVNRKGTIAKDGYERNYDCNRFSFSPTVDIPCKVEYKRCKAIRAKERQVHFRKASSKEAGWGRCITTSAVDGIYLVGKSLMPTHNCDDLVGRLLDRAASGEGEQWRVINYPAIAEHDEPHRKAGEALHPERYDLNALLRIQKQVGSRDWAALYQQHPVPDGGGLFKDDWIQHWDSTTLPKTFDATCISWDMTFKGSEHSDYVVGQVWGRKGANFYLLDQFRGQWDFVKTVEQFVACAEKWPRVLRKLVEEKANGAAVIATLKKHVSGLIPINPKESKEARAAAITPLWEAKNVFLPPSGLYPWVAKDFIPELLSFPAGAHDDQIDSMSQALSEMSRGCVRRTHPNNLIALGLR</sequence>
<dbReference type="InterPro" id="IPR004860">
    <property type="entry name" value="LAGLIDADG_dom"/>
</dbReference>
<evidence type="ECO:0000256" key="4">
    <source>
        <dbReference type="ARBA" id="ARBA00023219"/>
    </source>
</evidence>
<keyword evidence="1" id="KW-1188">Viral release from host cell</keyword>
<dbReference type="InterPro" id="IPR004042">
    <property type="entry name" value="Intein_endonuc_central"/>
</dbReference>
<dbReference type="InterPro" id="IPR035421">
    <property type="entry name" value="Terminase_6C"/>
</dbReference>
<feature type="domain" description="DOD-type homing endonuclease" evidence="5">
    <location>
        <begin position="683"/>
        <end position="802"/>
    </location>
</feature>
<accession>A0A8S5NZ96</accession>
<dbReference type="InterPro" id="IPR006517">
    <property type="entry name" value="Phage_terminase_lsu-like_C"/>
</dbReference>
<evidence type="ECO:0000256" key="2">
    <source>
        <dbReference type="ARBA" id="ARBA00022741"/>
    </source>
</evidence>
<evidence type="ECO:0000256" key="1">
    <source>
        <dbReference type="ARBA" id="ARBA00022612"/>
    </source>
</evidence>
<evidence type="ECO:0000256" key="3">
    <source>
        <dbReference type="ARBA" id="ARBA00022840"/>
    </source>
</evidence>
<proteinExistence type="predicted"/>
<dbReference type="EMBL" id="BK015293">
    <property type="protein sequence ID" value="DAD99756.1"/>
    <property type="molecule type" value="Genomic_DNA"/>
</dbReference>
<dbReference type="Gene3D" id="3.30.420.240">
    <property type="match status" value="1"/>
</dbReference>
<keyword evidence="2" id="KW-0547">Nucleotide-binding</keyword>
<organism evidence="6">
    <name type="scientific">Siphoviridae sp. ct16C7</name>
    <dbReference type="NCBI Taxonomy" id="2825304"/>
    <lineage>
        <taxon>Viruses</taxon>
        <taxon>Duplodnaviria</taxon>
        <taxon>Heunggongvirae</taxon>
        <taxon>Uroviricota</taxon>
        <taxon>Caudoviricetes</taxon>
    </lineage>
</organism>
<dbReference type="InterPro" id="IPR027434">
    <property type="entry name" value="Homing_endonucl"/>
</dbReference>
<dbReference type="Pfam" id="PF14528">
    <property type="entry name" value="LAGLIDADG_3"/>
    <property type="match status" value="2"/>
</dbReference>
<dbReference type="PROSITE" id="PS50819">
    <property type="entry name" value="INTEIN_ENDONUCLEASE"/>
    <property type="match status" value="2"/>
</dbReference>
<evidence type="ECO:0000259" key="5">
    <source>
        <dbReference type="PROSITE" id="PS50819"/>
    </source>
</evidence>
<evidence type="ECO:0000313" key="6">
    <source>
        <dbReference type="EMBL" id="DAD99756.1"/>
    </source>
</evidence>
<dbReference type="InterPro" id="IPR036844">
    <property type="entry name" value="Hint_dom_sf"/>
</dbReference>
<keyword evidence="4" id="KW-0231">Viral genome packaging</keyword>
<protein>
    <submittedName>
        <fullName evidence="6">Large Terminase</fullName>
    </submittedName>
</protein>
<reference evidence="6" key="1">
    <citation type="journal article" date="2021" name="Proc. Natl. Acad. Sci. U.S.A.">
        <title>A Catalog of Tens of Thousands of Viruses from Human Metagenomes Reveals Hidden Associations with Chronic Diseases.</title>
        <authorList>
            <person name="Tisza M.J."/>
            <person name="Buck C.B."/>
        </authorList>
    </citation>
    <scope>NUCLEOTIDE SEQUENCE</scope>
    <source>
        <strain evidence="6">Ct16C7</strain>
    </source>
</reference>
<dbReference type="Pfam" id="PF03237">
    <property type="entry name" value="Terminase_6N"/>
    <property type="match status" value="1"/>
</dbReference>
<dbReference type="SUPFAM" id="SSF55608">
    <property type="entry name" value="Homing endonucleases"/>
    <property type="match status" value="2"/>
</dbReference>
<keyword evidence="3" id="KW-0067">ATP-binding</keyword>
<dbReference type="GO" id="GO:0005524">
    <property type="term" value="F:ATP binding"/>
    <property type="evidence" value="ECO:0007669"/>
    <property type="project" value="UniProtKB-KW"/>
</dbReference>
<name>A0A8S5NZ96_9CAUD</name>
<dbReference type="SUPFAM" id="SSF51294">
    <property type="entry name" value="Hedgehog/intein (Hint) domain"/>
    <property type="match status" value="2"/>
</dbReference>
<dbReference type="GO" id="GO:0004519">
    <property type="term" value="F:endonuclease activity"/>
    <property type="evidence" value="ECO:0007669"/>
    <property type="project" value="InterPro"/>
</dbReference>
<dbReference type="Gene3D" id="3.10.28.10">
    <property type="entry name" value="Homing endonucleases"/>
    <property type="match status" value="2"/>
</dbReference>
<dbReference type="NCBIfam" id="TIGR01630">
    <property type="entry name" value="psiM2_ORF9"/>
    <property type="match status" value="1"/>
</dbReference>
<feature type="domain" description="DOD-type homing endonuclease" evidence="5">
    <location>
        <begin position="206"/>
        <end position="337"/>
    </location>
</feature>
<dbReference type="Pfam" id="PF17289">
    <property type="entry name" value="Terminase_6C"/>
    <property type="match status" value="1"/>
</dbReference>